<dbReference type="InterPro" id="IPR013324">
    <property type="entry name" value="RNA_pol_sigma_r3/r4-like"/>
</dbReference>
<evidence type="ECO:0000259" key="8">
    <source>
        <dbReference type="Pfam" id="PF13490"/>
    </source>
</evidence>
<evidence type="ECO:0000256" key="4">
    <source>
        <dbReference type="ARBA" id="ARBA00023125"/>
    </source>
</evidence>
<dbReference type="InterPro" id="IPR014284">
    <property type="entry name" value="RNA_pol_sigma-70_dom"/>
</dbReference>
<dbReference type="InterPro" id="IPR039425">
    <property type="entry name" value="RNA_pol_sigma-70-like"/>
</dbReference>
<sequence length="539" mass="57644">MTETHRPAPSGRRDVDEVGSSTAACEDLALLQRLRSGDDAAFGELFSRHSDAVRRLALGLVNDRAEAEDLAAEAFFRVLQAVRRGSGPVDNVRGYLLIVTRRVAWEWNARKRDVPVSDEELSHRVGAGPDNTGQSTERTLITRAFTSLPERWRSVLWKVEVEGERPAVVAGNFGLSPNATAALARRARQGLRAAYLQAHLTVDRGSTGCRSVLEKLGAYTAGSIKGTERRKVRAHLSTCPSCTSMQAELQDVCSGLRAHAAFIAAPIAGVALWQQIGMVASNTTAATGFGALKGLLSTAKMQVTLAATSAAAVGVFGLALVPWGASVDQHAYADFEGAGPTELLINPDPSAAGGLAPAPTGAVIPTQRKRPDSPSGNADQPGDRDVTPPTTTTTRQEVPAAAQPPQAASQVVRVPTPAKAQPQTNTQAAEKPGRTNQTSPPRRPGRMGFQPEDPYDESLPVVYTQTTYERKWSIYDRYDVVTETRVTTKVNSAGQTTAVTKQVEYTRTRYPGYPGSVRQSGSRAESVSTVTVTGAPRRR</sequence>
<dbReference type="SUPFAM" id="SSF88946">
    <property type="entry name" value="Sigma2 domain of RNA polymerase sigma factors"/>
    <property type="match status" value="1"/>
</dbReference>
<dbReference type="SUPFAM" id="SSF88659">
    <property type="entry name" value="Sigma3 and sigma4 domains of RNA polymerase sigma factors"/>
    <property type="match status" value="1"/>
</dbReference>
<protein>
    <submittedName>
        <fullName evidence="9">RNA polymerase sigma factor, sigma-70 family</fullName>
    </submittedName>
</protein>
<evidence type="ECO:0000256" key="2">
    <source>
        <dbReference type="ARBA" id="ARBA00023015"/>
    </source>
</evidence>
<reference evidence="9 10" key="1">
    <citation type="submission" date="2022-06" db="EMBL/GenBank/DDBJ databases">
        <title>Genomic Encyclopedia of Archaeal and Bacterial Type Strains, Phase II (KMG-II): from individual species to whole genera.</title>
        <authorList>
            <person name="Goeker M."/>
        </authorList>
    </citation>
    <scope>NUCLEOTIDE SEQUENCE [LARGE SCALE GENOMIC DNA]</scope>
    <source>
        <strain evidence="9 10">DSM 44255</strain>
    </source>
</reference>
<dbReference type="EMBL" id="JAMTCO010000007">
    <property type="protein sequence ID" value="MCP2270458.1"/>
    <property type="molecule type" value="Genomic_DNA"/>
</dbReference>
<dbReference type="InterPro" id="IPR041916">
    <property type="entry name" value="Anti_sigma_zinc_sf"/>
</dbReference>
<feature type="compositionally biased region" description="Low complexity" evidence="6">
    <location>
        <begin position="387"/>
        <end position="415"/>
    </location>
</feature>
<dbReference type="Gene3D" id="1.10.1740.10">
    <property type="match status" value="1"/>
</dbReference>
<dbReference type="Gene3D" id="1.10.10.1320">
    <property type="entry name" value="Anti-sigma factor, zinc-finger domain"/>
    <property type="match status" value="1"/>
</dbReference>
<feature type="domain" description="Putative zinc-finger" evidence="8">
    <location>
        <begin position="209"/>
        <end position="242"/>
    </location>
</feature>
<feature type="region of interest" description="Disordered" evidence="6">
    <location>
        <begin position="509"/>
        <end position="539"/>
    </location>
</feature>
<name>A0ABT1ICV9_9PSEU</name>
<keyword evidence="5" id="KW-0804">Transcription</keyword>
<comment type="caution">
    <text evidence="9">The sequence shown here is derived from an EMBL/GenBank/DDBJ whole genome shotgun (WGS) entry which is preliminary data.</text>
</comment>
<dbReference type="PANTHER" id="PTHR43133:SF8">
    <property type="entry name" value="RNA POLYMERASE SIGMA FACTOR HI_1459-RELATED"/>
    <property type="match status" value="1"/>
</dbReference>
<evidence type="ECO:0000256" key="5">
    <source>
        <dbReference type="ARBA" id="ARBA00023163"/>
    </source>
</evidence>
<feature type="domain" description="RNA polymerase sigma-70 region 2" evidence="7">
    <location>
        <begin position="45"/>
        <end position="104"/>
    </location>
</feature>
<keyword evidence="10" id="KW-1185">Reference proteome</keyword>
<evidence type="ECO:0000256" key="1">
    <source>
        <dbReference type="ARBA" id="ARBA00010641"/>
    </source>
</evidence>
<dbReference type="Pfam" id="PF13490">
    <property type="entry name" value="zf-HC2"/>
    <property type="match status" value="1"/>
</dbReference>
<feature type="compositionally biased region" description="Low complexity" evidence="6">
    <location>
        <begin position="349"/>
        <end position="362"/>
    </location>
</feature>
<feature type="compositionally biased region" description="Polar residues" evidence="6">
    <location>
        <begin position="517"/>
        <end position="532"/>
    </location>
</feature>
<dbReference type="RefSeq" id="WP_253887429.1">
    <property type="nucleotide sequence ID" value="NZ_BAAAVB010000009.1"/>
</dbReference>
<feature type="compositionally biased region" description="Polar residues" evidence="6">
    <location>
        <begin position="421"/>
        <end position="440"/>
    </location>
</feature>
<evidence type="ECO:0000256" key="6">
    <source>
        <dbReference type="SAM" id="MobiDB-lite"/>
    </source>
</evidence>
<keyword evidence="4" id="KW-0238">DNA-binding</keyword>
<dbReference type="InterPro" id="IPR027383">
    <property type="entry name" value="Znf_put"/>
</dbReference>
<comment type="similarity">
    <text evidence="1">Belongs to the sigma-70 factor family. ECF subfamily.</text>
</comment>
<evidence type="ECO:0000313" key="9">
    <source>
        <dbReference type="EMBL" id="MCP2270458.1"/>
    </source>
</evidence>
<dbReference type="Pfam" id="PF04542">
    <property type="entry name" value="Sigma70_r2"/>
    <property type="match status" value="1"/>
</dbReference>
<evidence type="ECO:0000256" key="3">
    <source>
        <dbReference type="ARBA" id="ARBA00023082"/>
    </source>
</evidence>
<feature type="region of interest" description="Disordered" evidence="6">
    <location>
        <begin position="345"/>
        <end position="457"/>
    </location>
</feature>
<keyword evidence="2" id="KW-0805">Transcription regulation</keyword>
<organism evidence="9 10">
    <name type="scientific">Actinokineospora diospyrosa</name>
    <dbReference type="NCBI Taxonomy" id="103728"/>
    <lineage>
        <taxon>Bacteria</taxon>
        <taxon>Bacillati</taxon>
        <taxon>Actinomycetota</taxon>
        <taxon>Actinomycetes</taxon>
        <taxon>Pseudonocardiales</taxon>
        <taxon>Pseudonocardiaceae</taxon>
        <taxon>Actinokineospora</taxon>
    </lineage>
</organism>
<evidence type="ECO:0000259" key="7">
    <source>
        <dbReference type="Pfam" id="PF04542"/>
    </source>
</evidence>
<gene>
    <name evidence="9" type="ORF">LV75_002959</name>
</gene>
<proteinExistence type="inferred from homology"/>
<evidence type="ECO:0000313" key="10">
    <source>
        <dbReference type="Proteomes" id="UP001205185"/>
    </source>
</evidence>
<dbReference type="Proteomes" id="UP001205185">
    <property type="component" value="Unassembled WGS sequence"/>
</dbReference>
<dbReference type="InterPro" id="IPR013325">
    <property type="entry name" value="RNA_pol_sigma_r2"/>
</dbReference>
<dbReference type="PANTHER" id="PTHR43133">
    <property type="entry name" value="RNA POLYMERASE ECF-TYPE SIGMA FACTO"/>
    <property type="match status" value="1"/>
</dbReference>
<dbReference type="NCBIfam" id="TIGR02937">
    <property type="entry name" value="sigma70-ECF"/>
    <property type="match status" value="1"/>
</dbReference>
<keyword evidence="3" id="KW-0731">Sigma factor</keyword>
<dbReference type="InterPro" id="IPR007627">
    <property type="entry name" value="RNA_pol_sigma70_r2"/>
</dbReference>
<accession>A0ABT1ICV9</accession>